<reference evidence="1 2" key="1">
    <citation type="submission" date="2019-04" db="EMBL/GenBank/DDBJ databases">
        <title>Cohnella sp. nov. isolated from preserved vegetables.</title>
        <authorList>
            <person name="Lin S.-Y."/>
            <person name="Hung M.-H."/>
            <person name="Young C.-C."/>
        </authorList>
    </citation>
    <scope>NUCLEOTIDE SEQUENCE [LARGE SCALE GENOMIC DNA]</scope>
    <source>
        <strain evidence="1 2">CC-MHH1044</strain>
    </source>
</reference>
<name>A0A4S4C914_9BACL</name>
<keyword evidence="2" id="KW-1185">Reference proteome</keyword>
<dbReference type="RefSeq" id="WP_136367855.1">
    <property type="nucleotide sequence ID" value="NZ_SSOB01000001.1"/>
</dbReference>
<organism evidence="1 2">
    <name type="scientific">Cohnella fermenti</name>
    <dbReference type="NCBI Taxonomy" id="2565925"/>
    <lineage>
        <taxon>Bacteria</taxon>
        <taxon>Bacillati</taxon>
        <taxon>Bacillota</taxon>
        <taxon>Bacilli</taxon>
        <taxon>Bacillales</taxon>
        <taxon>Paenibacillaceae</taxon>
        <taxon>Cohnella</taxon>
    </lineage>
</organism>
<evidence type="ECO:0000313" key="1">
    <source>
        <dbReference type="EMBL" id="THF84540.1"/>
    </source>
</evidence>
<dbReference type="Proteomes" id="UP000310636">
    <property type="component" value="Unassembled WGS sequence"/>
</dbReference>
<comment type="caution">
    <text evidence="1">The sequence shown here is derived from an EMBL/GenBank/DDBJ whole genome shotgun (WGS) entry which is preliminary data.</text>
</comment>
<evidence type="ECO:0000313" key="2">
    <source>
        <dbReference type="Proteomes" id="UP000310636"/>
    </source>
</evidence>
<gene>
    <name evidence="1" type="ORF">E6C55_00725</name>
</gene>
<protein>
    <submittedName>
        <fullName evidence="1">Uncharacterized protein</fullName>
    </submittedName>
</protein>
<dbReference type="AlphaFoldDB" id="A0A4S4C914"/>
<dbReference type="EMBL" id="SSOB01000001">
    <property type="protein sequence ID" value="THF84540.1"/>
    <property type="molecule type" value="Genomic_DNA"/>
</dbReference>
<accession>A0A4S4C914</accession>
<sequence length="69" mass="7423">MVEMECYDKLVGMEVVASADWEHYEEFGRLGGVGGVGGLGSFCEFGGFDEVDEVWGSSLSSPVGFCDFI</sequence>
<proteinExistence type="predicted"/>